<dbReference type="EMBL" id="JBCGCU010000004">
    <property type="protein sequence ID" value="MEM0514890.1"/>
    <property type="molecule type" value="Genomic_DNA"/>
</dbReference>
<evidence type="ECO:0000313" key="1">
    <source>
        <dbReference type="EMBL" id="MEM0514890.1"/>
    </source>
</evidence>
<reference evidence="1 2" key="1">
    <citation type="submission" date="2024-03" db="EMBL/GenBank/DDBJ databases">
        <title>Pseudoalteromonas qingdaonensis sp. nov., isolated from the intestines of marine benthic organisms.</title>
        <authorList>
            <person name="Lin X."/>
            <person name="Fang S."/>
            <person name="Hu X."/>
        </authorList>
    </citation>
    <scope>NUCLEOTIDE SEQUENCE [LARGE SCALE GENOMIC DNA]</scope>
    <source>
        <strain evidence="1 2">YIC-827</strain>
    </source>
</reference>
<evidence type="ECO:0000313" key="2">
    <source>
        <dbReference type="Proteomes" id="UP001447008"/>
    </source>
</evidence>
<organism evidence="1 2">
    <name type="scientific">Pseudoalteromonas qingdaonensis</name>
    <dbReference type="NCBI Taxonomy" id="3131913"/>
    <lineage>
        <taxon>Bacteria</taxon>
        <taxon>Pseudomonadati</taxon>
        <taxon>Pseudomonadota</taxon>
        <taxon>Gammaproteobacteria</taxon>
        <taxon>Alteromonadales</taxon>
        <taxon>Pseudoalteromonadaceae</taxon>
        <taxon>Pseudoalteromonas</taxon>
    </lineage>
</organism>
<protein>
    <recommendedName>
        <fullName evidence="3">GNAT family N-acetyltransferase</fullName>
    </recommendedName>
</protein>
<dbReference type="Proteomes" id="UP001447008">
    <property type="component" value="Unassembled WGS sequence"/>
</dbReference>
<accession>A0ABU9MUC0</accession>
<keyword evidence="2" id="KW-1185">Reference proteome</keyword>
<dbReference type="RefSeq" id="WP_342677071.1">
    <property type="nucleotide sequence ID" value="NZ_JBCGCU010000004.1"/>
</dbReference>
<evidence type="ECO:0008006" key="3">
    <source>
        <dbReference type="Google" id="ProtNLM"/>
    </source>
</evidence>
<name>A0ABU9MUC0_9GAMM</name>
<comment type="caution">
    <text evidence="1">The sequence shown here is derived from an EMBL/GenBank/DDBJ whole genome shotgun (WGS) entry which is preliminary data.</text>
</comment>
<gene>
    <name evidence="1" type="ORF">WCN91_05525</name>
</gene>
<proteinExistence type="predicted"/>
<sequence>MQVKFLTQEQDGSAVYAEVLEVLLLLRGQYRLETLTAQIKKQQAQGYQLVYVQSDTGILAVAGFVVTEKLAWGKFKNFLLTSCWEN</sequence>